<dbReference type="Proteomes" id="UP000198598">
    <property type="component" value="Unassembled WGS sequence"/>
</dbReference>
<reference evidence="1 2" key="1">
    <citation type="submission" date="2016-10" db="EMBL/GenBank/DDBJ databases">
        <authorList>
            <person name="de Groot N.N."/>
        </authorList>
    </citation>
    <scope>NUCLEOTIDE SEQUENCE [LARGE SCALE GENOMIC DNA]</scope>
    <source>
        <strain evidence="1 2">DSM 26130</strain>
    </source>
</reference>
<dbReference type="RefSeq" id="WP_093825982.1">
    <property type="nucleotide sequence ID" value="NZ_FOLQ01000003.1"/>
</dbReference>
<sequence length="100" mass="11305">MNPDPNNPVTLSAKELANLIGKIGTIEAMAKVTYEYLRDSMSPDEKTVLVKKIIDQVPVSVENLFKKLSPADSSFTKDLQYFLTNRFAEDLEETIRQNPE</sequence>
<name>A0A1I1Q3M8_9BACT</name>
<evidence type="ECO:0000313" key="1">
    <source>
        <dbReference type="EMBL" id="SFD13823.1"/>
    </source>
</evidence>
<accession>A0A1I1Q3M8</accession>
<keyword evidence="2" id="KW-1185">Reference proteome</keyword>
<dbReference type="EMBL" id="FOLQ01000003">
    <property type="protein sequence ID" value="SFD13823.1"/>
    <property type="molecule type" value="Genomic_DNA"/>
</dbReference>
<gene>
    <name evidence="1" type="ORF">SAMN05216167_103457</name>
</gene>
<protein>
    <submittedName>
        <fullName evidence="1">Uncharacterized protein</fullName>
    </submittedName>
</protein>
<proteinExistence type="predicted"/>
<evidence type="ECO:0000313" key="2">
    <source>
        <dbReference type="Proteomes" id="UP000198598"/>
    </source>
</evidence>
<dbReference type="AlphaFoldDB" id="A0A1I1Q3M8"/>
<organism evidence="1 2">
    <name type="scientific">Spirosoma endophyticum</name>
    <dbReference type="NCBI Taxonomy" id="662367"/>
    <lineage>
        <taxon>Bacteria</taxon>
        <taxon>Pseudomonadati</taxon>
        <taxon>Bacteroidota</taxon>
        <taxon>Cytophagia</taxon>
        <taxon>Cytophagales</taxon>
        <taxon>Cytophagaceae</taxon>
        <taxon>Spirosoma</taxon>
    </lineage>
</organism>